<reference evidence="4" key="1">
    <citation type="submission" date="2019-08" db="EMBL/GenBank/DDBJ databases">
        <title>Seonamhaeicola sediminis sp. nov., isolated from marine sediment.</title>
        <authorList>
            <person name="Cao W.R."/>
        </authorList>
    </citation>
    <scope>NUCLEOTIDE SEQUENCE [LARGE SCALE GENOMIC DNA]</scope>
    <source>
        <strain evidence="4">Gy8</strain>
    </source>
</reference>
<dbReference type="PANTHER" id="PTHR23028">
    <property type="entry name" value="ACETYLTRANSFERASE"/>
    <property type="match status" value="1"/>
</dbReference>
<evidence type="ECO:0000313" key="3">
    <source>
        <dbReference type="EMBL" id="TXE13141.1"/>
    </source>
</evidence>
<feature type="transmembrane region" description="Helical" evidence="1">
    <location>
        <begin position="208"/>
        <end position="226"/>
    </location>
</feature>
<comment type="caution">
    <text evidence="3">The sequence shown here is derived from an EMBL/GenBank/DDBJ whole genome shotgun (WGS) entry which is preliminary data.</text>
</comment>
<evidence type="ECO:0000256" key="1">
    <source>
        <dbReference type="SAM" id="Phobius"/>
    </source>
</evidence>
<feature type="domain" description="Acyltransferase 3" evidence="2">
    <location>
        <begin position="17"/>
        <end position="331"/>
    </location>
</feature>
<feature type="transmembrane region" description="Helical" evidence="1">
    <location>
        <begin position="154"/>
        <end position="175"/>
    </location>
</feature>
<keyword evidence="1" id="KW-0472">Membrane</keyword>
<sequence>MSLISIKSIFLNKINVNNFDFLRVVFATTVALSHLIELSNVNELKIFSSIFNTRLAIDGFFIISGFLIAKSYQNTTSTKQYILRRIKRIVPAYAVVIILSALCFSLISSMSTSSYFTNPQFYTYLLANLSFQNYIEPCLPGVFQNNIICAVNGALWTIKIEEAFYLLIPLFYWLINKKRINIYVLSSIIFIVSVVYFSYFVNINMYRIAKQLPGALAFFVTGIMLYHKFSFFNKWKHHIIVPCLFLFILEYVYFETYLLKPATFGFMIFYIAYNFKFLNNFGKYGDFTYGIYIYHFPLIQTFVYLGLFNNLNPYVASFITLTITLILSVISWYFIELPNLSDSRKSRHKNLFNTSK</sequence>
<dbReference type="AlphaFoldDB" id="A0A5C7AX86"/>
<evidence type="ECO:0000313" key="4">
    <source>
        <dbReference type="Proteomes" id="UP000321790"/>
    </source>
</evidence>
<dbReference type="GO" id="GO:0016747">
    <property type="term" value="F:acyltransferase activity, transferring groups other than amino-acyl groups"/>
    <property type="evidence" value="ECO:0007669"/>
    <property type="project" value="InterPro"/>
</dbReference>
<dbReference type="InterPro" id="IPR002656">
    <property type="entry name" value="Acyl_transf_3_dom"/>
</dbReference>
<dbReference type="GO" id="GO:0016020">
    <property type="term" value="C:membrane"/>
    <property type="evidence" value="ECO:0007669"/>
    <property type="project" value="TreeGrafter"/>
</dbReference>
<keyword evidence="4" id="KW-1185">Reference proteome</keyword>
<protein>
    <submittedName>
        <fullName evidence="3">Acyltransferase</fullName>
    </submittedName>
</protein>
<keyword evidence="3" id="KW-0012">Acyltransferase</keyword>
<dbReference type="InterPro" id="IPR050879">
    <property type="entry name" value="Acyltransferase_3"/>
</dbReference>
<feature type="transmembrane region" description="Helical" evidence="1">
    <location>
        <begin position="90"/>
        <end position="110"/>
    </location>
</feature>
<dbReference type="GO" id="GO:0009103">
    <property type="term" value="P:lipopolysaccharide biosynthetic process"/>
    <property type="evidence" value="ECO:0007669"/>
    <property type="project" value="TreeGrafter"/>
</dbReference>
<accession>A0A5C7AX86</accession>
<keyword evidence="1" id="KW-1133">Transmembrane helix</keyword>
<name>A0A5C7AX86_9FLAO</name>
<dbReference type="PANTHER" id="PTHR23028:SF53">
    <property type="entry name" value="ACYL_TRANSF_3 DOMAIN-CONTAINING PROTEIN"/>
    <property type="match status" value="1"/>
</dbReference>
<dbReference type="Pfam" id="PF01757">
    <property type="entry name" value="Acyl_transf_3"/>
    <property type="match status" value="1"/>
</dbReference>
<evidence type="ECO:0000259" key="2">
    <source>
        <dbReference type="Pfam" id="PF01757"/>
    </source>
</evidence>
<dbReference type="OrthoDB" id="9796461at2"/>
<gene>
    <name evidence="3" type="ORF">FUA26_04925</name>
</gene>
<keyword evidence="3" id="KW-0808">Transferase</keyword>
<dbReference type="Proteomes" id="UP000321790">
    <property type="component" value="Unassembled WGS sequence"/>
</dbReference>
<feature type="transmembrane region" description="Helical" evidence="1">
    <location>
        <begin position="182"/>
        <end position="202"/>
    </location>
</feature>
<feature type="transmembrane region" description="Helical" evidence="1">
    <location>
        <begin position="260"/>
        <end position="277"/>
    </location>
</feature>
<feature type="transmembrane region" description="Helical" evidence="1">
    <location>
        <begin position="289"/>
        <end position="308"/>
    </location>
</feature>
<feature type="transmembrane region" description="Helical" evidence="1">
    <location>
        <begin position="46"/>
        <end position="69"/>
    </location>
</feature>
<keyword evidence="1" id="KW-0812">Transmembrane</keyword>
<feature type="transmembrane region" description="Helical" evidence="1">
    <location>
        <begin position="314"/>
        <end position="335"/>
    </location>
</feature>
<feature type="transmembrane region" description="Helical" evidence="1">
    <location>
        <begin position="21"/>
        <end position="40"/>
    </location>
</feature>
<dbReference type="EMBL" id="VOSC01000012">
    <property type="protein sequence ID" value="TXE13141.1"/>
    <property type="molecule type" value="Genomic_DNA"/>
</dbReference>
<proteinExistence type="predicted"/>
<organism evidence="3 4">
    <name type="scientific">Seonamhaeicola algicola</name>
    <dbReference type="NCBI Taxonomy" id="1719036"/>
    <lineage>
        <taxon>Bacteria</taxon>
        <taxon>Pseudomonadati</taxon>
        <taxon>Bacteroidota</taxon>
        <taxon>Flavobacteriia</taxon>
        <taxon>Flavobacteriales</taxon>
        <taxon>Flavobacteriaceae</taxon>
    </lineage>
</organism>